<evidence type="ECO:0000313" key="3">
    <source>
        <dbReference type="Proteomes" id="UP000177370"/>
    </source>
</evidence>
<accession>A0A1F6V6L8</accession>
<organism evidence="2 3">
    <name type="scientific">Candidatus Nomurabacteria bacterium RIFCSPHIGHO2_01_FULL_40_24b</name>
    <dbReference type="NCBI Taxonomy" id="1801739"/>
    <lineage>
        <taxon>Bacteria</taxon>
        <taxon>Candidatus Nomuraibacteriota</taxon>
    </lineage>
</organism>
<dbReference type="InterPro" id="IPR043993">
    <property type="entry name" value="T4SS_pilin"/>
</dbReference>
<sequence length="111" mass="12507">MTLFLDLFSTKVAYASLDSFILSVNKLIVNPLITLLFALALAYFLYGVFQFIANQENEEKKTSGKSHMLWGIIGITIMMAVWTILGLIINTFNITEVNPEEGEVKLPEYDP</sequence>
<keyword evidence="1" id="KW-0472">Membrane</keyword>
<name>A0A1F6V6L8_9BACT</name>
<gene>
    <name evidence="2" type="ORF">A2647_02615</name>
</gene>
<comment type="caution">
    <text evidence="2">The sequence shown here is derived from an EMBL/GenBank/DDBJ whole genome shotgun (WGS) entry which is preliminary data.</text>
</comment>
<dbReference type="Proteomes" id="UP000177370">
    <property type="component" value="Unassembled WGS sequence"/>
</dbReference>
<proteinExistence type="predicted"/>
<keyword evidence="1" id="KW-1133">Transmembrane helix</keyword>
<evidence type="ECO:0000313" key="2">
    <source>
        <dbReference type="EMBL" id="OGI65381.1"/>
    </source>
</evidence>
<dbReference type="AlphaFoldDB" id="A0A1F6V6L8"/>
<protein>
    <submittedName>
        <fullName evidence="2">Uncharacterized protein</fullName>
    </submittedName>
</protein>
<dbReference type="Pfam" id="PF18895">
    <property type="entry name" value="T4SS_pilin"/>
    <property type="match status" value="1"/>
</dbReference>
<evidence type="ECO:0000256" key="1">
    <source>
        <dbReference type="SAM" id="Phobius"/>
    </source>
</evidence>
<feature type="transmembrane region" description="Helical" evidence="1">
    <location>
        <begin position="27"/>
        <end position="49"/>
    </location>
</feature>
<dbReference type="EMBL" id="MFTP01000019">
    <property type="protein sequence ID" value="OGI65381.1"/>
    <property type="molecule type" value="Genomic_DNA"/>
</dbReference>
<keyword evidence="1" id="KW-0812">Transmembrane</keyword>
<reference evidence="2 3" key="1">
    <citation type="journal article" date="2016" name="Nat. Commun.">
        <title>Thousands of microbial genomes shed light on interconnected biogeochemical processes in an aquifer system.</title>
        <authorList>
            <person name="Anantharaman K."/>
            <person name="Brown C.T."/>
            <person name="Hug L.A."/>
            <person name="Sharon I."/>
            <person name="Castelle C.J."/>
            <person name="Probst A.J."/>
            <person name="Thomas B.C."/>
            <person name="Singh A."/>
            <person name="Wilkins M.J."/>
            <person name="Karaoz U."/>
            <person name="Brodie E.L."/>
            <person name="Williams K.H."/>
            <person name="Hubbard S.S."/>
            <person name="Banfield J.F."/>
        </authorList>
    </citation>
    <scope>NUCLEOTIDE SEQUENCE [LARGE SCALE GENOMIC DNA]</scope>
</reference>
<feature type="transmembrane region" description="Helical" evidence="1">
    <location>
        <begin position="69"/>
        <end position="89"/>
    </location>
</feature>